<dbReference type="KEGG" id="aol:S58_60520"/>
<comment type="similarity">
    <text evidence="1">Belongs to the enoyl-CoA hydratase/isomerase family.</text>
</comment>
<dbReference type="GO" id="GO:0006635">
    <property type="term" value="P:fatty acid beta-oxidation"/>
    <property type="evidence" value="ECO:0007669"/>
    <property type="project" value="TreeGrafter"/>
</dbReference>
<protein>
    <submittedName>
        <fullName evidence="3">Enoyl-CoA hydratase/isomerase</fullName>
    </submittedName>
</protein>
<dbReference type="InterPro" id="IPR014748">
    <property type="entry name" value="Enoyl-CoA_hydra_C"/>
</dbReference>
<dbReference type="AlphaFoldDB" id="M4ZDY2"/>
<dbReference type="InterPro" id="IPR029045">
    <property type="entry name" value="ClpP/crotonase-like_dom_sf"/>
</dbReference>
<proteinExistence type="inferred from homology"/>
<evidence type="ECO:0000313" key="4">
    <source>
        <dbReference type="Proteomes" id="UP000011841"/>
    </source>
</evidence>
<dbReference type="eggNOG" id="COG1024">
    <property type="taxonomic scope" value="Bacteria"/>
</dbReference>
<reference evidence="3 4" key="1">
    <citation type="journal article" date="2013" name="Appl. Environ. Microbiol.">
        <title>Genome analysis suggests that the soil oligotrophic bacterium Agromonas oligotrophica (Bradyrhizobium oligotrophicum) is a nitrogen-fixing symbiont of Aeschynomene indica.</title>
        <authorList>
            <person name="Okubo T."/>
            <person name="Fukushima S."/>
            <person name="Itakura M."/>
            <person name="Oshima K."/>
            <person name="Longtonglang A."/>
            <person name="Teaumroong N."/>
            <person name="Mitsui H."/>
            <person name="Hattori M."/>
            <person name="Hattori R."/>
            <person name="Hattori T."/>
            <person name="Minamisawa K."/>
        </authorList>
    </citation>
    <scope>NUCLEOTIDE SEQUENCE [LARGE SCALE GENOMIC DNA]</scope>
    <source>
        <strain evidence="3 4">S58</strain>
    </source>
</reference>
<accession>M4ZDY2</accession>
<dbReference type="PATRIC" id="fig|1245469.3.peg.6187"/>
<evidence type="ECO:0000313" key="3">
    <source>
        <dbReference type="EMBL" id="BAM92028.1"/>
    </source>
</evidence>
<name>M4ZDY2_9BRAD</name>
<dbReference type="RefSeq" id="WP_015669113.1">
    <property type="nucleotide sequence ID" value="NC_020453.1"/>
</dbReference>
<dbReference type="Gene3D" id="3.90.226.10">
    <property type="entry name" value="2-enoyl-CoA Hydratase, Chain A, domain 1"/>
    <property type="match status" value="1"/>
</dbReference>
<dbReference type="HOGENOM" id="CLU_009834_7_2_5"/>
<dbReference type="GeneID" id="301819762"/>
<keyword evidence="4" id="KW-1185">Reference proteome</keyword>
<dbReference type="OrthoDB" id="9781757at2"/>
<dbReference type="CDD" id="cd06558">
    <property type="entry name" value="crotonase-like"/>
    <property type="match status" value="1"/>
</dbReference>
<gene>
    <name evidence="3" type="ORF">S58_60520</name>
</gene>
<sequence>MTYQLIAFSVDAGVATIALNRPDRRNAMSDEMRSEFVDALQAVASDNAIRALVLTGCGSAFCAGGDISGMKRRLEAPQGDVAFNGWTRQQGVHRVQSLLLNLPKPTIAAVNGAAAGLGADTALACDFLIGSERSKFTWSYIKRGLIPDGGGCYFLPRRVGLPRAKELIFTGRMVDAEEAVALGILDRKVASGELRAAAQAWAVELAQGSAAALALSKKILNQTFERSAHEIFDLGSQAQAICYTSAEHREAVMAFLAKSSAQE</sequence>
<dbReference type="Gene3D" id="1.10.12.10">
    <property type="entry name" value="Lyase 2-enoyl-coa Hydratase, Chain A, domain 2"/>
    <property type="match status" value="1"/>
</dbReference>
<dbReference type="Pfam" id="PF00378">
    <property type="entry name" value="ECH_1"/>
    <property type="match status" value="1"/>
</dbReference>
<dbReference type="EMBL" id="AP012603">
    <property type="protein sequence ID" value="BAM92028.1"/>
    <property type="molecule type" value="Genomic_DNA"/>
</dbReference>
<keyword evidence="3" id="KW-0413">Isomerase</keyword>
<evidence type="ECO:0000256" key="2">
    <source>
        <dbReference type="ARBA" id="ARBA00023239"/>
    </source>
</evidence>
<dbReference type="PANTHER" id="PTHR11941:SF133">
    <property type="entry name" value="1,2-EPOXYPHENYLACETYL-COA ISOMERASE"/>
    <property type="match status" value="1"/>
</dbReference>
<keyword evidence="2" id="KW-0456">Lyase</keyword>
<evidence type="ECO:0000256" key="1">
    <source>
        <dbReference type="ARBA" id="ARBA00005254"/>
    </source>
</evidence>
<dbReference type="GO" id="GO:0016829">
    <property type="term" value="F:lyase activity"/>
    <property type="evidence" value="ECO:0007669"/>
    <property type="project" value="UniProtKB-KW"/>
</dbReference>
<dbReference type="SUPFAM" id="SSF52096">
    <property type="entry name" value="ClpP/crotonase"/>
    <property type="match status" value="1"/>
</dbReference>
<dbReference type="InterPro" id="IPR001753">
    <property type="entry name" value="Enoyl-CoA_hydra/iso"/>
</dbReference>
<dbReference type="PANTHER" id="PTHR11941">
    <property type="entry name" value="ENOYL-COA HYDRATASE-RELATED"/>
    <property type="match status" value="1"/>
</dbReference>
<dbReference type="GO" id="GO:0016853">
    <property type="term" value="F:isomerase activity"/>
    <property type="evidence" value="ECO:0007669"/>
    <property type="project" value="UniProtKB-KW"/>
</dbReference>
<dbReference type="Proteomes" id="UP000011841">
    <property type="component" value="Chromosome"/>
</dbReference>
<organism evidence="3 4">
    <name type="scientific">Bradyrhizobium oligotrophicum S58</name>
    <dbReference type="NCBI Taxonomy" id="1245469"/>
    <lineage>
        <taxon>Bacteria</taxon>
        <taxon>Pseudomonadati</taxon>
        <taxon>Pseudomonadota</taxon>
        <taxon>Alphaproteobacteria</taxon>
        <taxon>Hyphomicrobiales</taxon>
        <taxon>Nitrobacteraceae</taxon>
        <taxon>Bradyrhizobium</taxon>
    </lineage>
</organism>
<dbReference type="STRING" id="1245469.S58_60520"/>